<feature type="compositionally biased region" description="Acidic residues" evidence="7">
    <location>
        <begin position="251"/>
        <end position="270"/>
    </location>
</feature>
<proteinExistence type="inferred from homology"/>
<keyword evidence="3 6" id="KW-0812">Transmembrane</keyword>
<dbReference type="PANTHER" id="PTHR23427:SF2">
    <property type="entry name" value="SURFEIT LOCUS PROTEIN 1"/>
    <property type="match status" value="1"/>
</dbReference>
<evidence type="ECO:0000256" key="7">
    <source>
        <dbReference type="SAM" id="MobiDB-lite"/>
    </source>
</evidence>
<dbReference type="RefSeq" id="WP_241444177.1">
    <property type="nucleotide sequence ID" value="NZ_BSUJ01000001.1"/>
</dbReference>
<keyword evidence="6" id="KW-1003">Cell membrane</keyword>
<accession>A0ABQ6HQY6</accession>
<evidence type="ECO:0000256" key="2">
    <source>
        <dbReference type="ARBA" id="ARBA00007165"/>
    </source>
</evidence>
<comment type="caution">
    <text evidence="8">The sequence shown here is derived from an EMBL/GenBank/DDBJ whole genome shotgun (WGS) entry which is preliminary data.</text>
</comment>
<reference evidence="9" key="1">
    <citation type="journal article" date="2019" name="Int. J. Syst. Evol. Microbiol.">
        <title>The Global Catalogue of Microorganisms (GCM) 10K type strain sequencing project: providing services to taxonomists for standard genome sequencing and annotation.</title>
        <authorList>
            <consortium name="The Broad Institute Genomics Platform"/>
            <consortium name="The Broad Institute Genome Sequencing Center for Infectious Disease"/>
            <person name="Wu L."/>
            <person name="Ma J."/>
        </authorList>
    </citation>
    <scope>NUCLEOTIDE SEQUENCE [LARGE SCALE GENOMIC DNA]</scope>
    <source>
        <strain evidence="9">NBRC 105830</strain>
    </source>
</reference>
<feature type="transmembrane region" description="Helical" evidence="6">
    <location>
        <begin position="215"/>
        <end position="233"/>
    </location>
</feature>
<dbReference type="Proteomes" id="UP001157109">
    <property type="component" value="Unassembled WGS sequence"/>
</dbReference>
<comment type="similarity">
    <text evidence="2 6">Belongs to the SURF1 family.</text>
</comment>
<feature type="transmembrane region" description="Helical" evidence="6">
    <location>
        <begin position="12"/>
        <end position="32"/>
    </location>
</feature>
<dbReference type="CDD" id="cd06662">
    <property type="entry name" value="SURF1"/>
    <property type="match status" value="1"/>
</dbReference>
<evidence type="ECO:0000256" key="1">
    <source>
        <dbReference type="ARBA" id="ARBA00004370"/>
    </source>
</evidence>
<feature type="region of interest" description="Disordered" evidence="7">
    <location>
        <begin position="245"/>
        <end position="296"/>
    </location>
</feature>
<keyword evidence="4 6" id="KW-1133">Transmembrane helix</keyword>
<name>A0ABQ6HQY6_9MICO</name>
<evidence type="ECO:0000256" key="4">
    <source>
        <dbReference type="ARBA" id="ARBA00022989"/>
    </source>
</evidence>
<protein>
    <recommendedName>
        <fullName evidence="6">SURF1-like protein</fullName>
    </recommendedName>
</protein>
<sequence>MLRTMLKPRWLAFLGLVIGVVVAFAVLGLWQLDVARDQGAKDALAQAQSQPAAPIDQVLEPHTEFQGVLSNRKVTLTGHYVASGQVLVTPRVLDGTRGYWVITPFQVDSSGAWIAVLRGFVTDPAQATAVPATRTTVSGTLAPGDSPVDLATPPPPGQLASVDLGQLVNVWTGAELYNAFVFATGESPDLTATITPAAKRVPPPAMPDQLSWRNFAYALQWWVFAAFAVYIWWKTVRDDYHDSLAARAGPDEDPDDEARDEPGDPDDEDRDAPGDPSEHPAAADQSTTDQGAPSHA</sequence>
<dbReference type="Pfam" id="PF02104">
    <property type="entry name" value="SURF1"/>
    <property type="match status" value="1"/>
</dbReference>
<evidence type="ECO:0000313" key="9">
    <source>
        <dbReference type="Proteomes" id="UP001157109"/>
    </source>
</evidence>
<evidence type="ECO:0000256" key="3">
    <source>
        <dbReference type="ARBA" id="ARBA00022692"/>
    </source>
</evidence>
<keyword evidence="9" id="KW-1185">Reference proteome</keyword>
<dbReference type="PROSITE" id="PS50895">
    <property type="entry name" value="SURF1"/>
    <property type="match status" value="1"/>
</dbReference>
<dbReference type="InterPro" id="IPR045214">
    <property type="entry name" value="Surf1/Surf4"/>
</dbReference>
<dbReference type="PANTHER" id="PTHR23427">
    <property type="entry name" value="SURFEIT LOCUS PROTEIN"/>
    <property type="match status" value="1"/>
</dbReference>
<evidence type="ECO:0000256" key="5">
    <source>
        <dbReference type="ARBA" id="ARBA00023136"/>
    </source>
</evidence>
<dbReference type="InterPro" id="IPR002994">
    <property type="entry name" value="Surf1/Shy1"/>
</dbReference>
<dbReference type="EMBL" id="BSUJ01000001">
    <property type="protein sequence ID" value="GMA20493.1"/>
    <property type="molecule type" value="Genomic_DNA"/>
</dbReference>
<keyword evidence="5 6" id="KW-0472">Membrane</keyword>
<feature type="compositionally biased region" description="Polar residues" evidence="7">
    <location>
        <begin position="284"/>
        <end position="296"/>
    </location>
</feature>
<organism evidence="8 9">
    <name type="scientific">Arsenicicoccus piscis</name>
    <dbReference type="NCBI Taxonomy" id="673954"/>
    <lineage>
        <taxon>Bacteria</taxon>
        <taxon>Bacillati</taxon>
        <taxon>Actinomycetota</taxon>
        <taxon>Actinomycetes</taxon>
        <taxon>Micrococcales</taxon>
        <taxon>Intrasporangiaceae</taxon>
        <taxon>Arsenicicoccus</taxon>
    </lineage>
</organism>
<gene>
    <name evidence="8" type="ORF">GCM10025862_25140</name>
</gene>
<evidence type="ECO:0000256" key="6">
    <source>
        <dbReference type="RuleBase" id="RU363076"/>
    </source>
</evidence>
<evidence type="ECO:0000313" key="8">
    <source>
        <dbReference type="EMBL" id="GMA20493.1"/>
    </source>
</evidence>
<comment type="subcellular location">
    <subcellularLocation>
        <location evidence="6">Cell membrane</location>
        <topology evidence="6">Multi-pass membrane protein</topology>
    </subcellularLocation>
    <subcellularLocation>
        <location evidence="1">Membrane</location>
    </subcellularLocation>
</comment>